<dbReference type="InterPro" id="IPR002192">
    <property type="entry name" value="PPDK_AMP/ATP-bd"/>
</dbReference>
<dbReference type="EMBL" id="JAFBER010000006">
    <property type="protein sequence ID" value="MBM7645091.1"/>
    <property type="molecule type" value="Genomic_DNA"/>
</dbReference>
<name>A0ABS2PYG1_9BACL</name>
<evidence type="ECO:0000259" key="2">
    <source>
        <dbReference type="Pfam" id="PF01326"/>
    </source>
</evidence>
<keyword evidence="3" id="KW-0808">Transferase</keyword>
<dbReference type="NCBIfam" id="NF004877">
    <property type="entry name" value="PRK06241.1-2"/>
    <property type="match status" value="1"/>
</dbReference>
<dbReference type="Gene3D" id="3.50.30.10">
    <property type="entry name" value="Phosphohistidine domain"/>
    <property type="match status" value="1"/>
</dbReference>
<dbReference type="Gene3D" id="3.30.1490.20">
    <property type="entry name" value="ATP-grasp fold, A domain"/>
    <property type="match status" value="1"/>
</dbReference>
<evidence type="ECO:0000259" key="1">
    <source>
        <dbReference type="Pfam" id="PF00391"/>
    </source>
</evidence>
<feature type="domain" description="Pyruvate phosphate dikinase AMP/ATP-binding" evidence="2">
    <location>
        <begin position="21"/>
        <end position="317"/>
    </location>
</feature>
<sequence length="892" mass="100125">MKLLVQYVMHFKEIDKSLIQHAGGKGANLGEMTKAGFPIPPGFCITTAAYQTVVDHSPEINELIEQLKQFNDDSKEKIKETAKQIRDQIQLKPIRSDIASDISKACRELGSENAYAVRSSATAEDLPDVSFAGQQDTYLNVKGEEQLFEAVKKCWASLYSDRAILYRMRNGFDHRAVKISVVVQKMINPEISGVMFTADPVTGNRHTISIDASFGLGEAIVSGLVSPDLYQVRFGEIVKKQVSKKETAIVPSSNGGVVSKEIPFNERKKQALTDDKIVELANLGKSIEKHYGREQDIEWCFINGQFYIVQTRPITTLYPVPEALDHHLRVFLSFGHQQMMTDPISPAGISLWKLIVQHNDNPSRLVEAGGRLFIDYTNVLNSEQSQFMIPLFLKSMDESMSRSLLEVMRREAFHSRSVGKPEQTMISHPVMATKILKDLIEGENGETANDKVEAFRKKSLINCQSRLEKTNGPDRIEAIEEESRNLLKNLGPHDIHYAVSGMIADNLLKTLAKLWLEDTEDIQCLFKSLPNNVTGEMGLMIGDLADTARSYPELVQYLETAREDSFYDGLESVKGGAAFRKELDRFLQLYGMRCPGEIDLASMRWYENPYMLVSSILGHTKNVKPGEHRKRFLEGEIEAKEARERIISSLRHTKDGSFKVKIMSHVIDVYRNFMGLREHHKFVIIQHLDLFKRAILKEAETLVEKDILQTKNDVFFLKIQELKELLKGELCEDVRQLIASRKAYYNHYKRLTPPRVITSEGEVIIARKEEPEAIEGLLYGTPVSPGVAEGYAKVVLDPSRASLKPNEILVAPFTDPGWTPLFQQAKGLVMEVGGLMTHGTVVAREFGIPAVVGVDKATKEIKSGQFIRVDGARGEIAVLESPDAAVLSTKEG</sequence>
<comment type="caution">
    <text evidence="3">The sequence shown here is derived from an EMBL/GenBank/DDBJ whole genome shotgun (WGS) entry which is preliminary data.</text>
</comment>
<keyword evidence="3" id="KW-0670">Pyruvate</keyword>
<dbReference type="InterPro" id="IPR008279">
    <property type="entry name" value="PEP-util_enz_mobile_dom"/>
</dbReference>
<reference evidence="3 4" key="1">
    <citation type="submission" date="2021-01" db="EMBL/GenBank/DDBJ databases">
        <title>Genomic Encyclopedia of Type Strains, Phase IV (KMG-IV): sequencing the most valuable type-strain genomes for metagenomic binning, comparative biology and taxonomic classification.</title>
        <authorList>
            <person name="Goeker M."/>
        </authorList>
    </citation>
    <scope>NUCLEOTIDE SEQUENCE [LARGE SCALE GENOMIC DNA]</scope>
    <source>
        <strain evidence="3 4">DSM 28236</strain>
    </source>
</reference>
<dbReference type="PANTHER" id="PTHR43615">
    <property type="entry name" value="PHOSPHOENOLPYRUVATE SYNTHASE-RELATED"/>
    <property type="match status" value="1"/>
</dbReference>
<dbReference type="Pfam" id="PF00391">
    <property type="entry name" value="PEP-utilizers"/>
    <property type="match status" value="1"/>
</dbReference>
<protein>
    <submittedName>
        <fullName evidence="3">Pyruvate,water dikinase</fullName>
        <ecNumber evidence="3">2.7.9.2</ecNumber>
    </submittedName>
</protein>
<dbReference type="Proteomes" id="UP000808914">
    <property type="component" value="Unassembled WGS sequence"/>
</dbReference>
<dbReference type="InterPro" id="IPR013815">
    <property type="entry name" value="ATP_grasp_subdomain_1"/>
</dbReference>
<dbReference type="InterPro" id="IPR036637">
    <property type="entry name" value="Phosphohistidine_dom_sf"/>
</dbReference>
<organism evidence="3 4">
    <name type="scientific">Scopulibacillus daqui</name>
    <dbReference type="NCBI Taxonomy" id="1469162"/>
    <lineage>
        <taxon>Bacteria</taxon>
        <taxon>Bacillati</taxon>
        <taxon>Bacillota</taxon>
        <taxon>Bacilli</taxon>
        <taxon>Bacillales</taxon>
        <taxon>Sporolactobacillaceae</taxon>
        <taxon>Scopulibacillus</taxon>
    </lineage>
</organism>
<proteinExistence type="predicted"/>
<evidence type="ECO:0000313" key="3">
    <source>
        <dbReference type="EMBL" id="MBM7645091.1"/>
    </source>
</evidence>
<dbReference type="InterPro" id="IPR051549">
    <property type="entry name" value="PEP_Utilizing_Enz"/>
</dbReference>
<dbReference type="EC" id="2.7.9.2" evidence="3"/>
<feature type="domain" description="PEP-utilising enzyme mobile" evidence="1">
    <location>
        <begin position="804"/>
        <end position="874"/>
    </location>
</feature>
<dbReference type="SUPFAM" id="SSF56059">
    <property type="entry name" value="Glutathione synthetase ATP-binding domain-like"/>
    <property type="match status" value="1"/>
</dbReference>
<accession>A0ABS2PYG1</accession>
<dbReference type="PANTHER" id="PTHR43615:SF1">
    <property type="entry name" value="PPDK_N DOMAIN-CONTAINING PROTEIN"/>
    <property type="match status" value="1"/>
</dbReference>
<dbReference type="SUPFAM" id="SSF52009">
    <property type="entry name" value="Phosphohistidine domain"/>
    <property type="match status" value="1"/>
</dbReference>
<dbReference type="NCBIfam" id="NF004878">
    <property type="entry name" value="PRK06241.1-3"/>
    <property type="match status" value="1"/>
</dbReference>
<dbReference type="RefSeq" id="WP_239549117.1">
    <property type="nucleotide sequence ID" value="NZ_JAFBER010000006.1"/>
</dbReference>
<evidence type="ECO:0000313" key="4">
    <source>
        <dbReference type="Proteomes" id="UP000808914"/>
    </source>
</evidence>
<gene>
    <name evidence="3" type="ORF">JOD45_001302</name>
</gene>
<keyword evidence="4" id="KW-1185">Reference proteome</keyword>
<dbReference type="Pfam" id="PF01326">
    <property type="entry name" value="PPDK_N"/>
    <property type="match status" value="1"/>
</dbReference>
<dbReference type="GO" id="GO:0008986">
    <property type="term" value="F:pyruvate, water dikinase activity"/>
    <property type="evidence" value="ECO:0007669"/>
    <property type="project" value="UniProtKB-EC"/>
</dbReference>
<dbReference type="Gene3D" id="3.30.470.20">
    <property type="entry name" value="ATP-grasp fold, B domain"/>
    <property type="match status" value="1"/>
</dbReference>